<gene>
    <name evidence="14" type="primary">lexA</name>
    <name evidence="14" type="ORF">K4H94_00610</name>
</gene>
<dbReference type="Gene3D" id="2.10.109.10">
    <property type="entry name" value="Umud Fragment, subunit A"/>
    <property type="match status" value="1"/>
</dbReference>
<keyword evidence="11" id="KW-0742">SOS response</keyword>
<dbReference type="GeneID" id="66301737"/>
<organism evidence="14 15">
    <name type="scientific">Clostridium chauvoei</name>
    <dbReference type="NCBI Taxonomy" id="46867"/>
    <lineage>
        <taxon>Bacteria</taxon>
        <taxon>Bacillati</taxon>
        <taxon>Bacillota</taxon>
        <taxon>Clostridia</taxon>
        <taxon>Eubacteriales</taxon>
        <taxon>Clostridiaceae</taxon>
        <taxon>Clostridium</taxon>
    </lineage>
</organism>
<comment type="caution">
    <text evidence="14">The sequence shown here is derived from an EMBL/GenBank/DDBJ whole genome shotgun (WGS) entry which is preliminary data.</text>
</comment>
<dbReference type="Pfam" id="PF00717">
    <property type="entry name" value="Peptidase_S24"/>
    <property type="match status" value="1"/>
</dbReference>
<dbReference type="NCBIfam" id="TIGR00498">
    <property type="entry name" value="lexA"/>
    <property type="match status" value="1"/>
</dbReference>
<evidence type="ECO:0000256" key="6">
    <source>
        <dbReference type="ARBA" id="ARBA00022813"/>
    </source>
</evidence>
<dbReference type="RefSeq" id="WP_021875727.1">
    <property type="nucleotide sequence ID" value="NZ_CP018624.1"/>
</dbReference>
<sequence length="473" mass="54676">MEFSKIQNKFINQKSVGYKLLKGKEGTGKSITSIYKAINLENNYCIYEDDSILFISSDRENKDKVTSLYNLEKNKNHFYSLFSMDKGRLESTVLRDIIDTYSKAYKRENAINNNYIVKEDMINIIESLSFEIDSLAKKCKFLKKTSCEFILDEILWIRASNFTLEEYLNIDRKGREKRINRNSYTRECLFIIKDLYVNQLNKMNLSDKFKDLLYATEYVKKYHLKYTHIILDDSEKLTRGEIEFVKSIYKNSPYSSLIFIVNSELYNDEYSWLVKGRKLKTLGEDFKGKTFLYKTTFVKKEIIMPKTIDTYKYLNLKNKRVASFDIDTSSIEKEILLNDGLSFKEEELIDIPIFNDIAAGSPIEMNDSIEGDFYLPKIWLGKGPDTFILKVKGDSMINKNICDGDYVVIKKQSTANNNDIVAASLDGEATLKILNTNGENPVLTPANPLYSDINLINREVNILGVAIGVIKYS</sequence>
<evidence type="ECO:0000256" key="8">
    <source>
        <dbReference type="ARBA" id="ARBA00023125"/>
    </source>
</evidence>
<evidence type="ECO:0000256" key="7">
    <source>
        <dbReference type="ARBA" id="ARBA00023015"/>
    </source>
</evidence>
<keyword evidence="2" id="KW-0678">Repressor</keyword>
<feature type="domain" description="Peptidase S24/S26A/S26B/S26C" evidence="13">
    <location>
        <begin position="352"/>
        <end position="467"/>
    </location>
</feature>
<dbReference type="InterPro" id="IPR050077">
    <property type="entry name" value="LexA_repressor"/>
</dbReference>
<evidence type="ECO:0000256" key="1">
    <source>
        <dbReference type="ARBA" id="ARBA00007484"/>
    </source>
</evidence>
<dbReference type="GO" id="GO:0006260">
    <property type="term" value="P:DNA replication"/>
    <property type="evidence" value="ECO:0007669"/>
    <property type="project" value="UniProtKB-KW"/>
</dbReference>
<evidence type="ECO:0000256" key="12">
    <source>
        <dbReference type="RuleBase" id="RU003991"/>
    </source>
</evidence>
<dbReference type="CDD" id="cd06529">
    <property type="entry name" value="S24_LexA-like"/>
    <property type="match status" value="1"/>
</dbReference>
<dbReference type="InterPro" id="IPR015927">
    <property type="entry name" value="Peptidase_S24_S26A/B/C"/>
</dbReference>
<proteinExistence type="inferred from homology"/>
<keyword evidence="8" id="KW-0238">DNA-binding</keyword>
<evidence type="ECO:0000256" key="5">
    <source>
        <dbReference type="ARBA" id="ARBA00022801"/>
    </source>
</evidence>
<dbReference type="SUPFAM" id="SSF51306">
    <property type="entry name" value="LexA/Signal peptidase"/>
    <property type="match status" value="1"/>
</dbReference>
<dbReference type="InterPro" id="IPR027417">
    <property type="entry name" value="P-loop_NTPase"/>
</dbReference>
<dbReference type="EMBL" id="JAIFTX010000001">
    <property type="protein sequence ID" value="MBX7289552.1"/>
    <property type="molecule type" value="Genomic_DNA"/>
</dbReference>
<dbReference type="AlphaFoldDB" id="A0ABD4RDW6"/>
<dbReference type="PANTHER" id="PTHR33516:SF2">
    <property type="entry name" value="LEXA REPRESSOR-RELATED"/>
    <property type="match status" value="1"/>
</dbReference>
<dbReference type="EC" id="3.4.21.88" evidence="14"/>
<evidence type="ECO:0000256" key="10">
    <source>
        <dbReference type="ARBA" id="ARBA00023204"/>
    </source>
</evidence>
<keyword evidence="7" id="KW-0805">Transcription regulation</keyword>
<evidence type="ECO:0000256" key="2">
    <source>
        <dbReference type="ARBA" id="ARBA00022491"/>
    </source>
</evidence>
<dbReference type="KEGG" id="cchv:BTM20_07635"/>
<dbReference type="PRINTS" id="PR00726">
    <property type="entry name" value="LEXASERPTASE"/>
</dbReference>
<dbReference type="GO" id="GO:0009432">
    <property type="term" value="P:SOS response"/>
    <property type="evidence" value="ECO:0007669"/>
    <property type="project" value="UniProtKB-KW"/>
</dbReference>
<evidence type="ECO:0000256" key="4">
    <source>
        <dbReference type="ARBA" id="ARBA00022763"/>
    </source>
</evidence>
<dbReference type="InterPro" id="IPR036286">
    <property type="entry name" value="LexA/Signal_pep-like_sf"/>
</dbReference>
<name>A0ABD4RDW6_9CLOT</name>
<protein>
    <submittedName>
        <fullName evidence="14">Transcriptional repressor LexA</fullName>
        <ecNumber evidence="14">3.4.21.88</ecNumber>
    </submittedName>
</protein>
<keyword evidence="5 12" id="KW-0378">Hydrolase</keyword>
<dbReference type="PANTHER" id="PTHR33516">
    <property type="entry name" value="LEXA REPRESSOR"/>
    <property type="match status" value="1"/>
</dbReference>
<keyword evidence="10" id="KW-0234">DNA repair</keyword>
<dbReference type="InterPro" id="IPR039418">
    <property type="entry name" value="LexA-like"/>
</dbReference>
<evidence type="ECO:0000259" key="13">
    <source>
        <dbReference type="Pfam" id="PF00717"/>
    </source>
</evidence>
<dbReference type="Proteomes" id="UP000775179">
    <property type="component" value="Unassembled WGS sequence"/>
</dbReference>
<evidence type="ECO:0000313" key="14">
    <source>
        <dbReference type="EMBL" id="MBX7289552.1"/>
    </source>
</evidence>
<evidence type="ECO:0000256" key="11">
    <source>
        <dbReference type="ARBA" id="ARBA00023236"/>
    </source>
</evidence>
<evidence type="ECO:0000256" key="9">
    <source>
        <dbReference type="ARBA" id="ARBA00023163"/>
    </source>
</evidence>
<dbReference type="GO" id="GO:0006281">
    <property type="term" value="P:DNA repair"/>
    <property type="evidence" value="ECO:0007669"/>
    <property type="project" value="UniProtKB-KW"/>
</dbReference>
<keyword evidence="6 12" id="KW-0068">Autocatalytic cleavage</keyword>
<dbReference type="GO" id="GO:0004252">
    <property type="term" value="F:serine-type endopeptidase activity"/>
    <property type="evidence" value="ECO:0007669"/>
    <property type="project" value="UniProtKB-EC"/>
</dbReference>
<dbReference type="InterPro" id="IPR006197">
    <property type="entry name" value="Peptidase_S24_LexA"/>
</dbReference>
<comment type="similarity">
    <text evidence="1 12">Belongs to the peptidase S24 family.</text>
</comment>
<evidence type="ECO:0000256" key="3">
    <source>
        <dbReference type="ARBA" id="ARBA00022705"/>
    </source>
</evidence>
<keyword evidence="4" id="KW-0227">DNA damage</keyword>
<keyword evidence="3" id="KW-0235">DNA replication</keyword>
<dbReference type="GO" id="GO:0003677">
    <property type="term" value="F:DNA binding"/>
    <property type="evidence" value="ECO:0007669"/>
    <property type="project" value="UniProtKB-KW"/>
</dbReference>
<accession>A0ABD4RDW6</accession>
<reference evidence="14 15" key="1">
    <citation type="submission" date="2021-08" db="EMBL/GenBank/DDBJ databases">
        <title>Genome sequence analysis of Clostridium chauvoei strains of European origin and evaluation of typing options for outbreak investigations.</title>
        <authorList>
            <person name="Abdel-Glil M."/>
            <person name="Thomas P."/>
            <person name="Seyboldt C."/>
        </authorList>
    </citation>
    <scope>NUCLEOTIDE SEQUENCE [LARGE SCALE GENOMIC DNA]</scope>
    <source>
        <strain evidence="14 15">S0260-09</strain>
    </source>
</reference>
<evidence type="ECO:0000313" key="15">
    <source>
        <dbReference type="Proteomes" id="UP000775179"/>
    </source>
</evidence>
<dbReference type="SUPFAM" id="SSF52540">
    <property type="entry name" value="P-loop containing nucleoside triphosphate hydrolases"/>
    <property type="match status" value="1"/>
</dbReference>
<dbReference type="InterPro" id="IPR006200">
    <property type="entry name" value="LexA"/>
</dbReference>
<keyword evidence="9" id="KW-0804">Transcription</keyword>